<dbReference type="Proteomes" id="UP000230423">
    <property type="component" value="Unassembled WGS sequence"/>
</dbReference>
<dbReference type="EMBL" id="KZ353385">
    <property type="protein sequence ID" value="PIO61564.1"/>
    <property type="molecule type" value="Genomic_DNA"/>
</dbReference>
<feature type="domain" description="DUF7083" evidence="1">
    <location>
        <begin position="1"/>
        <end position="80"/>
    </location>
</feature>
<name>A0A2G9TUA4_TELCI</name>
<proteinExistence type="predicted"/>
<dbReference type="OrthoDB" id="5841934at2759"/>
<reference evidence="2 3" key="1">
    <citation type="submission" date="2015-09" db="EMBL/GenBank/DDBJ databases">
        <title>Draft genome of the parasitic nematode Teladorsagia circumcincta isolate WARC Sus (inbred).</title>
        <authorList>
            <person name="Mitreva M."/>
        </authorList>
    </citation>
    <scope>NUCLEOTIDE SEQUENCE [LARGE SCALE GENOMIC DNA]</scope>
    <source>
        <strain evidence="2 3">S</strain>
    </source>
</reference>
<evidence type="ECO:0000313" key="2">
    <source>
        <dbReference type="EMBL" id="PIO61564.1"/>
    </source>
</evidence>
<dbReference type="Pfam" id="PF23309">
    <property type="entry name" value="DUF7083"/>
    <property type="match status" value="1"/>
</dbReference>
<dbReference type="InterPro" id="IPR055510">
    <property type="entry name" value="DUF7083"/>
</dbReference>
<protein>
    <recommendedName>
        <fullName evidence="1">DUF7083 domain-containing protein</fullName>
    </recommendedName>
</protein>
<evidence type="ECO:0000259" key="1">
    <source>
        <dbReference type="Pfam" id="PF23309"/>
    </source>
</evidence>
<accession>A0A2G9TUA4</accession>
<feature type="non-terminal residue" evidence="2">
    <location>
        <position position="1"/>
    </location>
</feature>
<gene>
    <name evidence="2" type="ORF">TELCIR_16910</name>
</gene>
<keyword evidence="3" id="KW-1185">Reference proteome</keyword>
<sequence>RITEFTYDPDADLTFGAWYRRHQDIFTEDAQMLDDSTRVRPLLHKLDAAAYGKFSNYILPKTQRDITLAEAVSTLMNLFRPQQSLFSQRYACMKLTKNPDDDYITYAGQVNRECEKFKLSQCDENQFKCLIFVSGLQSSEDAFIRLKLLDKIEFEPNCTVQSLTEECKRIINLKQDTQMVESGTPKVHAVEHLSPGRQ</sequence>
<organism evidence="2 3">
    <name type="scientific">Teladorsagia circumcincta</name>
    <name type="common">Brown stomach worm</name>
    <name type="synonym">Ostertagia circumcincta</name>
    <dbReference type="NCBI Taxonomy" id="45464"/>
    <lineage>
        <taxon>Eukaryota</taxon>
        <taxon>Metazoa</taxon>
        <taxon>Ecdysozoa</taxon>
        <taxon>Nematoda</taxon>
        <taxon>Chromadorea</taxon>
        <taxon>Rhabditida</taxon>
        <taxon>Rhabditina</taxon>
        <taxon>Rhabditomorpha</taxon>
        <taxon>Strongyloidea</taxon>
        <taxon>Trichostrongylidae</taxon>
        <taxon>Teladorsagia</taxon>
    </lineage>
</organism>
<dbReference type="AlphaFoldDB" id="A0A2G9TUA4"/>
<evidence type="ECO:0000313" key="3">
    <source>
        <dbReference type="Proteomes" id="UP000230423"/>
    </source>
</evidence>